<gene>
    <name evidence="1" type="ORF">GSLYS_00000737001</name>
</gene>
<name>A0AAV2GYQ4_LYMST</name>
<comment type="caution">
    <text evidence="1">The sequence shown here is derived from an EMBL/GenBank/DDBJ whole genome shotgun (WGS) entry which is preliminary data.</text>
</comment>
<evidence type="ECO:0000313" key="2">
    <source>
        <dbReference type="Proteomes" id="UP001497497"/>
    </source>
</evidence>
<dbReference type="AlphaFoldDB" id="A0AAV2GYQ4"/>
<dbReference type="Proteomes" id="UP001497497">
    <property type="component" value="Unassembled WGS sequence"/>
</dbReference>
<keyword evidence="2" id="KW-1185">Reference proteome</keyword>
<dbReference type="SUPFAM" id="SSF48452">
    <property type="entry name" value="TPR-like"/>
    <property type="match status" value="1"/>
</dbReference>
<reference evidence="1 2" key="1">
    <citation type="submission" date="2024-04" db="EMBL/GenBank/DDBJ databases">
        <authorList>
            <consortium name="Genoscope - CEA"/>
            <person name="William W."/>
        </authorList>
    </citation>
    <scope>NUCLEOTIDE SEQUENCE [LARGE SCALE GENOMIC DNA]</scope>
</reference>
<dbReference type="InterPro" id="IPR019734">
    <property type="entry name" value="TPR_rpt"/>
</dbReference>
<dbReference type="Pfam" id="PF13176">
    <property type="entry name" value="TPR_7"/>
    <property type="match status" value="1"/>
</dbReference>
<sequence length="531" mass="60916">MTSLGADSRAFIQQKLNEFPCSFNIGRANYQIDGRGVDCTRICEVPCVKNTWERYVSYDIPNSSDDTWIPLEWEQNYRIKAYVEVGRFEEARKLIDEVLYKTEEQNMTTMANLAVLYFEEGKVEEADDVVKQLNELSSLISFKYLKADALCEQAYFYFEFANAEKNISGIELLNFALKFPIRYKHEADLMLGILHRRCLHWSTYDFAKEKIDFGFYVKDAFKILSALRYEINIKDIVKAHALVELAMLRNTVTYVNNDYTQTIAFNGTVETLCDEALTLAPSSANVTAIVGQLMRYVPGRTETAKQLLGTSLNIKPTGRAYHHLGLILLKEAKEFEHIHGTRAIRTLSLPLGDNIEQELNMDRVLQRLLSQAKEIPPFSSNNPFIQDATENLHQYLLYSAIRTKIPAVVSLGHAYIRCRAYDRALEIYDRLNACDTDWVHKMVLAYGHLMSTLCLLLKSEVETNETQTKTIRDKCLTLLIKAVSLWEEISEAEVSSFEPSKILESLRRIPKYHDVPPNLLPKLNFKGQHNA</sequence>
<accession>A0AAV2GYQ4</accession>
<evidence type="ECO:0000313" key="1">
    <source>
        <dbReference type="EMBL" id="CAL1526560.1"/>
    </source>
</evidence>
<proteinExistence type="predicted"/>
<evidence type="ECO:0008006" key="3">
    <source>
        <dbReference type="Google" id="ProtNLM"/>
    </source>
</evidence>
<organism evidence="1 2">
    <name type="scientific">Lymnaea stagnalis</name>
    <name type="common">Great pond snail</name>
    <name type="synonym">Helix stagnalis</name>
    <dbReference type="NCBI Taxonomy" id="6523"/>
    <lineage>
        <taxon>Eukaryota</taxon>
        <taxon>Metazoa</taxon>
        <taxon>Spiralia</taxon>
        <taxon>Lophotrochozoa</taxon>
        <taxon>Mollusca</taxon>
        <taxon>Gastropoda</taxon>
        <taxon>Heterobranchia</taxon>
        <taxon>Euthyneura</taxon>
        <taxon>Panpulmonata</taxon>
        <taxon>Hygrophila</taxon>
        <taxon>Lymnaeoidea</taxon>
        <taxon>Lymnaeidae</taxon>
        <taxon>Lymnaea</taxon>
    </lineage>
</organism>
<dbReference type="EMBL" id="CAXITT010000006">
    <property type="protein sequence ID" value="CAL1526560.1"/>
    <property type="molecule type" value="Genomic_DNA"/>
</dbReference>
<dbReference type="InterPro" id="IPR011990">
    <property type="entry name" value="TPR-like_helical_dom_sf"/>
</dbReference>
<dbReference type="Gene3D" id="1.25.40.10">
    <property type="entry name" value="Tetratricopeptide repeat domain"/>
    <property type="match status" value="2"/>
</dbReference>
<protein>
    <recommendedName>
        <fullName evidence="3">Tetratricopeptide repeat protein</fullName>
    </recommendedName>
</protein>